<evidence type="ECO:0008006" key="4">
    <source>
        <dbReference type="Google" id="ProtNLM"/>
    </source>
</evidence>
<evidence type="ECO:0000313" key="3">
    <source>
        <dbReference type="Proteomes" id="UP000034455"/>
    </source>
</evidence>
<accession>A0A0M2NZB2</accession>
<dbReference type="InterPro" id="IPR021354">
    <property type="entry name" value="DUF2975"/>
</dbReference>
<keyword evidence="1" id="KW-1133">Transmembrane helix</keyword>
<sequence>MSTIKSKRFSILVKTLTILATIALVLTSLSMLPIIIAIIALLIIPSSFINSQLDKANKPFWVDSLGLNSHEITKHDLNSITFPKPSVILMLLLIIVLIAIYILVITYVRKWLKNVSRGQIFTDKNANIIILISYCFIVLGVFEAFIELASNFMVYNFLGQNAKLYALIDKDIETFADFFFNFNFTLILAGIVIWIIGNVFKYGAFLQNEFDYTV</sequence>
<feature type="transmembrane region" description="Helical" evidence="1">
    <location>
        <begin position="128"/>
        <end position="158"/>
    </location>
</feature>
<gene>
    <name evidence="2" type="ORF">UF66_1119</name>
</gene>
<feature type="transmembrane region" description="Helical" evidence="1">
    <location>
        <begin position="87"/>
        <end position="108"/>
    </location>
</feature>
<name>A0A0M2NZB2_STACC</name>
<organism evidence="2 3">
    <name type="scientific">Staphylococcus cohnii subsp. cohnii</name>
    <dbReference type="NCBI Taxonomy" id="74704"/>
    <lineage>
        <taxon>Bacteria</taxon>
        <taxon>Bacillati</taxon>
        <taxon>Bacillota</taxon>
        <taxon>Bacilli</taxon>
        <taxon>Bacillales</taxon>
        <taxon>Staphylococcaceae</taxon>
        <taxon>Staphylococcus</taxon>
        <taxon>Staphylococcus cohnii species complex</taxon>
    </lineage>
</organism>
<proteinExistence type="predicted"/>
<evidence type="ECO:0000313" key="2">
    <source>
        <dbReference type="EMBL" id="KKI63013.1"/>
    </source>
</evidence>
<feature type="transmembrane region" description="Helical" evidence="1">
    <location>
        <begin position="178"/>
        <end position="200"/>
    </location>
</feature>
<protein>
    <recommendedName>
        <fullName evidence="4">DUF2975 domain-containing protein</fullName>
    </recommendedName>
</protein>
<evidence type="ECO:0000256" key="1">
    <source>
        <dbReference type="SAM" id="Phobius"/>
    </source>
</evidence>
<dbReference type="GeneID" id="58096290"/>
<dbReference type="EMBL" id="LAKJ01000019">
    <property type="protein sequence ID" value="KKI63013.1"/>
    <property type="molecule type" value="Genomic_DNA"/>
</dbReference>
<dbReference type="RefSeq" id="WP_019469250.1">
    <property type="nucleotide sequence ID" value="NZ_BKAS01000027.1"/>
</dbReference>
<reference evidence="2 3" key="1">
    <citation type="submission" date="2015-03" db="EMBL/GenBank/DDBJ databases">
        <title>Genome Assembly of Staphylococcus cohnii subsp. cohnii strain G22B2.</title>
        <authorList>
            <person name="Nair G."/>
            <person name="Kaur G."/>
            <person name="Khatri I."/>
            <person name="Singh N.K."/>
            <person name="Sathyabama S."/>
            <person name="Maurya S.K."/>
            <person name="Subramanian S."/>
            <person name="Agrewala J.N."/>
            <person name="Mayilraj S."/>
        </authorList>
    </citation>
    <scope>NUCLEOTIDE SEQUENCE [LARGE SCALE GENOMIC DNA]</scope>
    <source>
        <strain evidence="2 3">G22B2</strain>
    </source>
</reference>
<feature type="transmembrane region" description="Helical" evidence="1">
    <location>
        <begin position="12"/>
        <end position="44"/>
    </location>
</feature>
<dbReference type="PATRIC" id="fig|74704.6.peg.1150"/>
<keyword evidence="1" id="KW-0812">Transmembrane</keyword>
<comment type="caution">
    <text evidence="2">The sequence shown here is derived from an EMBL/GenBank/DDBJ whole genome shotgun (WGS) entry which is preliminary data.</text>
</comment>
<keyword evidence="1" id="KW-0472">Membrane</keyword>
<dbReference type="Pfam" id="PF11188">
    <property type="entry name" value="DUF2975"/>
    <property type="match status" value="1"/>
</dbReference>
<dbReference type="Proteomes" id="UP000034455">
    <property type="component" value="Unassembled WGS sequence"/>
</dbReference>
<dbReference type="AlphaFoldDB" id="A0A0M2NZB2"/>